<reference evidence="1 2" key="1">
    <citation type="submission" date="2016-09" db="EMBL/GenBank/DDBJ databases">
        <title>Genome-resolved meta-omics ties microbial dynamics to process performance in biotechnology for thiocyanate degradation.</title>
        <authorList>
            <person name="Kantor R.S."/>
            <person name="Huddy R.J."/>
            <person name="Iyer R."/>
            <person name="Thomas B.C."/>
            <person name="Brown C.T."/>
            <person name="Anantharaman K."/>
            <person name="Tringe S."/>
            <person name="Hettich R.L."/>
            <person name="Harrison S.T."/>
            <person name="Banfield J.F."/>
        </authorList>
    </citation>
    <scope>NUCLEOTIDE SEQUENCE [LARGE SCALE GENOMIC DNA]</scope>
    <source>
        <strain evidence="1">59-99</strain>
    </source>
</reference>
<gene>
    <name evidence="1" type="ORF">BGO89_03680</name>
</gene>
<dbReference type="STRING" id="1895771.BGO89_03680"/>
<dbReference type="Proteomes" id="UP000184233">
    <property type="component" value="Unassembled WGS sequence"/>
</dbReference>
<accession>A0A1M3L567</accession>
<proteinExistence type="predicted"/>
<name>A0A1M3L567_9BACT</name>
<dbReference type="EMBL" id="MKVH01000003">
    <property type="protein sequence ID" value="OJX60685.1"/>
    <property type="molecule type" value="Genomic_DNA"/>
</dbReference>
<protein>
    <submittedName>
        <fullName evidence="1">Uncharacterized protein</fullName>
    </submittedName>
</protein>
<organism evidence="1 2">
    <name type="scientific">Candidatus Kapaibacterium thiocyanatum</name>
    <dbReference type="NCBI Taxonomy" id="1895771"/>
    <lineage>
        <taxon>Bacteria</taxon>
        <taxon>Pseudomonadati</taxon>
        <taxon>Candidatus Kapaibacteriota</taxon>
        <taxon>Candidatus Kapaibacteriia</taxon>
        <taxon>Candidatus Kapaibacteriales</taxon>
        <taxon>Candidatus Kapaibacteriaceae</taxon>
        <taxon>Candidatus Kapaibacterium</taxon>
    </lineage>
</organism>
<dbReference type="AlphaFoldDB" id="A0A1M3L567"/>
<comment type="caution">
    <text evidence="1">The sequence shown here is derived from an EMBL/GenBank/DDBJ whole genome shotgun (WGS) entry which is preliminary data.</text>
</comment>
<evidence type="ECO:0000313" key="2">
    <source>
        <dbReference type="Proteomes" id="UP000184233"/>
    </source>
</evidence>
<evidence type="ECO:0000313" key="1">
    <source>
        <dbReference type="EMBL" id="OJX60685.1"/>
    </source>
</evidence>
<sequence length="179" mass="19525">MYSGDTMRSSYLPSIGIVVLTILSGCMTTKVKQHNIGCPDRSKADVLRSATSLFVQSGFTVTLADTIIGLVQAESAEQHDVWTGTTSKRVWQVSIRSDVEGKPETPGITGMPVGAKPMYIVATARTVNRGQTAFGATSSTSEFYYDDSAHSDWEWYWDVRKGLEAMCGTKAVITTKTMH</sequence>